<dbReference type="InterPro" id="IPR002187">
    <property type="entry name" value="N-reg_PII"/>
</dbReference>
<gene>
    <name evidence="2" type="ORF">GCM10017621_29850</name>
</gene>
<reference evidence="2" key="1">
    <citation type="journal article" date="2014" name="Int. J. Syst. Evol. Microbiol.">
        <title>Complete genome sequence of Corynebacterium casei LMG S-19264T (=DSM 44701T), isolated from a smear-ripened cheese.</title>
        <authorList>
            <consortium name="US DOE Joint Genome Institute (JGI-PGF)"/>
            <person name="Walter F."/>
            <person name="Albersmeier A."/>
            <person name="Kalinowski J."/>
            <person name="Ruckert C."/>
        </authorList>
    </citation>
    <scope>NUCLEOTIDE SEQUENCE</scope>
    <source>
        <strain evidence="2">VKM B-1513</strain>
    </source>
</reference>
<dbReference type="GO" id="GO:0006808">
    <property type="term" value="P:regulation of nitrogen utilization"/>
    <property type="evidence" value="ECO:0007669"/>
    <property type="project" value="InterPro"/>
</dbReference>
<dbReference type="Pfam" id="PF00543">
    <property type="entry name" value="P-II"/>
    <property type="match status" value="1"/>
</dbReference>
<dbReference type="InterPro" id="IPR011322">
    <property type="entry name" value="N-reg_PII-like_a/b"/>
</dbReference>
<evidence type="ECO:0000256" key="1">
    <source>
        <dbReference type="ARBA" id="ARBA00015681"/>
    </source>
</evidence>
<dbReference type="EMBL" id="BSFE01000011">
    <property type="protein sequence ID" value="GLK53477.1"/>
    <property type="molecule type" value="Genomic_DNA"/>
</dbReference>
<protein>
    <recommendedName>
        <fullName evidence="1">Nitrogen regulatory protein P-II</fullName>
    </recommendedName>
</protein>
<proteinExistence type="predicted"/>
<dbReference type="Gene3D" id="3.30.70.120">
    <property type="match status" value="1"/>
</dbReference>
<dbReference type="SUPFAM" id="SSF54913">
    <property type="entry name" value="GlnB-like"/>
    <property type="match status" value="1"/>
</dbReference>
<evidence type="ECO:0000313" key="3">
    <source>
        <dbReference type="Proteomes" id="UP001143486"/>
    </source>
</evidence>
<dbReference type="GO" id="GO:0030234">
    <property type="term" value="F:enzyme regulator activity"/>
    <property type="evidence" value="ECO:0007669"/>
    <property type="project" value="InterPro"/>
</dbReference>
<comment type="caution">
    <text evidence="2">The sequence shown here is derived from an EMBL/GenBank/DDBJ whole genome shotgun (WGS) entry which is preliminary data.</text>
</comment>
<dbReference type="PROSITE" id="PS51343">
    <property type="entry name" value="PII_GLNB_DOM"/>
    <property type="match status" value="1"/>
</dbReference>
<evidence type="ECO:0000313" key="2">
    <source>
        <dbReference type="EMBL" id="GLK53477.1"/>
    </source>
</evidence>
<dbReference type="AlphaFoldDB" id="A0A9W6IN96"/>
<sequence length="102" mass="11241">MAMKNLTAIISPEMVEPVEERLRRLNVPGVSVTHTKGYGAYKNFYQRDLMTTHARLQLFLSEDRVAEVVSAIREVLGPAAEDGGILAVSPVEEFHNLSSSIA</sequence>
<organism evidence="2 3">
    <name type="scientific">Maricaulis virginensis</name>
    <dbReference type="NCBI Taxonomy" id="144022"/>
    <lineage>
        <taxon>Bacteria</taxon>
        <taxon>Pseudomonadati</taxon>
        <taxon>Pseudomonadota</taxon>
        <taxon>Alphaproteobacteria</taxon>
        <taxon>Maricaulales</taxon>
        <taxon>Maricaulaceae</taxon>
        <taxon>Maricaulis</taxon>
    </lineage>
</organism>
<dbReference type="InterPro" id="IPR015867">
    <property type="entry name" value="N-reg_PII/ATP_PRibTrfase_C"/>
</dbReference>
<name>A0A9W6IN96_9PROT</name>
<keyword evidence="3" id="KW-1185">Reference proteome</keyword>
<accession>A0A9W6IN96</accession>
<reference evidence="2" key="2">
    <citation type="submission" date="2023-01" db="EMBL/GenBank/DDBJ databases">
        <authorList>
            <person name="Sun Q."/>
            <person name="Evtushenko L."/>
        </authorList>
    </citation>
    <scope>NUCLEOTIDE SEQUENCE</scope>
    <source>
        <strain evidence="2">VKM B-1513</strain>
    </source>
</reference>
<dbReference type="SMART" id="SM00938">
    <property type="entry name" value="P-II"/>
    <property type="match status" value="1"/>
</dbReference>
<dbReference type="RefSeq" id="WP_271187827.1">
    <property type="nucleotide sequence ID" value="NZ_BSFE01000011.1"/>
</dbReference>
<dbReference type="Proteomes" id="UP001143486">
    <property type="component" value="Unassembled WGS sequence"/>
</dbReference>